<feature type="transmembrane region" description="Helical" evidence="10">
    <location>
        <begin position="336"/>
        <end position="358"/>
    </location>
</feature>
<dbReference type="PANTHER" id="PTHR12468">
    <property type="entry name" value="GPI MANNOSYLTRANSFERASE 2"/>
    <property type="match status" value="1"/>
</dbReference>
<evidence type="ECO:0000256" key="7">
    <source>
        <dbReference type="ARBA" id="ARBA00022824"/>
    </source>
</evidence>
<dbReference type="Proteomes" id="UP000176778">
    <property type="component" value="Unassembled WGS sequence"/>
</dbReference>
<proteinExistence type="predicted"/>
<evidence type="ECO:0008006" key="13">
    <source>
        <dbReference type="Google" id="ProtNLM"/>
    </source>
</evidence>
<evidence type="ECO:0000313" key="12">
    <source>
        <dbReference type="Proteomes" id="UP000176778"/>
    </source>
</evidence>
<keyword evidence="3" id="KW-0337">GPI-anchor biosynthesis</keyword>
<dbReference type="GO" id="GO:0006506">
    <property type="term" value="P:GPI anchor biosynthetic process"/>
    <property type="evidence" value="ECO:0007669"/>
    <property type="project" value="UniProtKB-UniPathway"/>
</dbReference>
<dbReference type="GO" id="GO:0016020">
    <property type="term" value="C:membrane"/>
    <property type="evidence" value="ECO:0007669"/>
    <property type="project" value="GOC"/>
</dbReference>
<feature type="transmembrane region" description="Helical" evidence="10">
    <location>
        <begin position="200"/>
        <end position="220"/>
    </location>
</feature>
<dbReference type="AlphaFoldDB" id="A0A1F7X309"/>
<keyword evidence="6 10" id="KW-0812">Transmembrane</keyword>
<feature type="transmembrane region" description="Helical" evidence="10">
    <location>
        <begin position="162"/>
        <end position="188"/>
    </location>
</feature>
<evidence type="ECO:0000256" key="1">
    <source>
        <dbReference type="ARBA" id="ARBA00004477"/>
    </source>
</evidence>
<evidence type="ECO:0000256" key="4">
    <source>
        <dbReference type="ARBA" id="ARBA00022676"/>
    </source>
</evidence>
<dbReference type="EMBL" id="MGFR01000005">
    <property type="protein sequence ID" value="OGM09361.1"/>
    <property type="molecule type" value="Genomic_DNA"/>
</dbReference>
<evidence type="ECO:0000313" key="11">
    <source>
        <dbReference type="EMBL" id="OGM09361.1"/>
    </source>
</evidence>
<keyword evidence="8 10" id="KW-1133">Transmembrane helix</keyword>
<keyword evidence="9 10" id="KW-0472">Membrane</keyword>
<evidence type="ECO:0000256" key="2">
    <source>
        <dbReference type="ARBA" id="ARBA00004687"/>
    </source>
</evidence>
<feature type="transmembrane region" description="Helical" evidence="10">
    <location>
        <begin position="297"/>
        <end position="316"/>
    </location>
</feature>
<dbReference type="GO" id="GO:0031501">
    <property type="term" value="C:mannosyltransferase complex"/>
    <property type="evidence" value="ECO:0007669"/>
    <property type="project" value="TreeGrafter"/>
</dbReference>
<sequence>MKKYLLIFAGWLLLIFFINKVSVNFIPDRTSYELRFKTPFTFSLAPLLNMDGKHYLDIACTGYTASNTFDLRVFFPVYPLLIKSFSLNCRINPVMVGLAISWISLFFSALILTKVVKEKNGLKTLLLFLFFPTSFFFAAYYTESVFLLLVLLTFWFLDRKKYLAASFIAAIASATRLLGIVLFPVLLYQAYRDYKEDKKLRLEVFLAPLGLIFFSIYNFFSTGSAFTFLSTQSYWNRPVGPAAPFYGLARQFVNVVSGPLASYDSPFVYPVILIEFAVLVYVLAILYFSFKKIKNTYWIYMLVSLAIVLFAGPSSFPRYALVLFPAYLFLGEKLSGFRYGIYLFCSLILFLFMAGLYLRGYWSS</sequence>
<comment type="caution">
    <text evidence="11">The sequence shown here is derived from an EMBL/GenBank/DDBJ whole genome shotgun (WGS) entry which is preliminary data.</text>
</comment>
<feature type="transmembrane region" description="Helical" evidence="10">
    <location>
        <begin position="94"/>
        <end position="113"/>
    </location>
</feature>
<accession>A0A1F7X309</accession>
<evidence type="ECO:0000256" key="3">
    <source>
        <dbReference type="ARBA" id="ARBA00022502"/>
    </source>
</evidence>
<comment type="pathway">
    <text evidence="2">Glycolipid biosynthesis; glycosylphosphatidylinositol-anchor biosynthesis.</text>
</comment>
<dbReference type="STRING" id="1802479.A2Y68_00110"/>
<dbReference type="UniPathway" id="UPA00196"/>
<evidence type="ECO:0000256" key="8">
    <source>
        <dbReference type="ARBA" id="ARBA00022989"/>
    </source>
</evidence>
<dbReference type="GO" id="GO:0000009">
    <property type="term" value="F:alpha-1,6-mannosyltransferase activity"/>
    <property type="evidence" value="ECO:0007669"/>
    <property type="project" value="InterPro"/>
</dbReference>
<organism evidence="11 12">
    <name type="scientific">Candidatus Woesebacteria bacterium RBG_13_46_13</name>
    <dbReference type="NCBI Taxonomy" id="1802479"/>
    <lineage>
        <taxon>Bacteria</taxon>
        <taxon>Candidatus Woeseibacteriota</taxon>
    </lineage>
</organism>
<dbReference type="GO" id="GO:0004376">
    <property type="term" value="F:GPI mannosyltransferase activity"/>
    <property type="evidence" value="ECO:0007669"/>
    <property type="project" value="InterPro"/>
</dbReference>
<feature type="transmembrane region" description="Helical" evidence="10">
    <location>
        <begin position="267"/>
        <end position="290"/>
    </location>
</feature>
<dbReference type="InterPro" id="IPR007315">
    <property type="entry name" value="PIG-V/Gpi18"/>
</dbReference>
<keyword evidence="4" id="KW-0328">Glycosyltransferase</keyword>
<dbReference type="PANTHER" id="PTHR12468:SF2">
    <property type="entry name" value="GPI MANNOSYLTRANSFERASE 2"/>
    <property type="match status" value="1"/>
</dbReference>
<evidence type="ECO:0000256" key="10">
    <source>
        <dbReference type="SAM" id="Phobius"/>
    </source>
</evidence>
<keyword evidence="5" id="KW-0808">Transferase</keyword>
<protein>
    <recommendedName>
        <fullName evidence="13">Glycosyltransferase RgtA/B/C/D-like domain-containing protein</fullName>
    </recommendedName>
</protein>
<reference evidence="11 12" key="1">
    <citation type="journal article" date="2016" name="Nat. Commun.">
        <title>Thousands of microbial genomes shed light on interconnected biogeochemical processes in an aquifer system.</title>
        <authorList>
            <person name="Anantharaman K."/>
            <person name="Brown C.T."/>
            <person name="Hug L.A."/>
            <person name="Sharon I."/>
            <person name="Castelle C.J."/>
            <person name="Probst A.J."/>
            <person name="Thomas B.C."/>
            <person name="Singh A."/>
            <person name="Wilkins M.J."/>
            <person name="Karaoz U."/>
            <person name="Brodie E.L."/>
            <person name="Williams K.H."/>
            <person name="Hubbard S.S."/>
            <person name="Banfield J.F."/>
        </authorList>
    </citation>
    <scope>NUCLEOTIDE SEQUENCE [LARGE SCALE GENOMIC DNA]</scope>
</reference>
<evidence type="ECO:0000256" key="9">
    <source>
        <dbReference type="ARBA" id="ARBA00023136"/>
    </source>
</evidence>
<gene>
    <name evidence="11" type="ORF">A2Y68_00110</name>
</gene>
<comment type="subcellular location">
    <subcellularLocation>
        <location evidence="1">Endoplasmic reticulum membrane</location>
        <topology evidence="1">Multi-pass membrane protein</topology>
    </subcellularLocation>
</comment>
<keyword evidence="7" id="KW-0256">Endoplasmic reticulum</keyword>
<evidence type="ECO:0000256" key="6">
    <source>
        <dbReference type="ARBA" id="ARBA00022692"/>
    </source>
</evidence>
<name>A0A1F7X309_9BACT</name>
<feature type="transmembrane region" description="Helical" evidence="10">
    <location>
        <begin position="125"/>
        <end position="156"/>
    </location>
</feature>
<evidence type="ECO:0000256" key="5">
    <source>
        <dbReference type="ARBA" id="ARBA00022679"/>
    </source>
</evidence>